<dbReference type="InterPro" id="IPR008965">
    <property type="entry name" value="CBM2/CBM3_carb-bd_dom_sf"/>
</dbReference>
<dbReference type="EMBL" id="JAPHQB010000023">
    <property type="protein sequence ID" value="MCX2802722.1"/>
    <property type="molecule type" value="Genomic_DNA"/>
</dbReference>
<dbReference type="RefSeq" id="WP_266002615.1">
    <property type="nucleotide sequence ID" value="NZ_JAPHQB010000023.1"/>
</dbReference>
<dbReference type="PANTHER" id="PTHR34823:SF1">
    <property type="entry name" value="CHITIN-BINDING TYPE-4 DOMAIN-CONTAINING PROTEIN"/>
    <property type="match status" value="1"/>
</dbReference>
<dbReference type="GO" id="GO:0004553">
    <property type="term" value="F:hydrolase activity, hydrolyzing O-glycosyl compounds"/>
    <property type="evidence" value="ECO:0007669"/>
    <property type="project" value="InterPro"/>
</dbReference>
<protein>
    <submittedName>
        <fullName evidence="8">Cellulose binding domain-containing protein</fullName>
    </submittedName>
</protein>
<keyword evidence="5" id="KW-1015">Disulfide bond</keyword>
<dbReference type="PROSITE" id="PS00561">
    <property type="entry name" value="CBM2_A"/>
    <property type="match status" value="1"/>
</dbReference>
<keyword evidence="1" id="KW-0964">Secreted</keyword>
<sequence length="510" mass="54379">MSEPASRNWFCGAITKPDGAEAGSACAEAFAGDFSGGYSFMSVLTHDVGRKGVSPLPTNVCGFDSETWKGGATPWDKAIDWPTNTISPGPLTITWNISWGPHFDDTEEFVYYITKPDFQYEVGKPLTWDDFESEPFCNLTGYNDNNPGATPSITPDKENSLFHTQCVVPERTGRHVIYGEWGRNSYTYERFHGCIDVVFDGEGGNATPVVADIIATPGASAFVGGGEIQFSAAGSQGENLTYAWSVEAADSSLYSLSSSNGVETVLSLAEPETEGEVVVRLQVTDGSTSSTDSFTFTHIPVYGSAWEDLGILTSAEQTLESGDLLQLRLVTKDGSDVYLPSTPFSVTNGAASVWPYEFAQAVNAENADVQLGVLNGDSVEPVQAATDNRIYAAPAVYTSAFLEVEKSSSPGSGSVSCEYTNTSVWNNGFVAKIVLTNNGTEPVEGWSVSWDYEGDAQVTNLWNAEVSGSAPYTAANLSWNATIQPGQSVEFGFQGTGSAETPEVSGSICD</sequence>
<dbReference type="PANTHER" id="PTHR34823">
    <property type="entry name" value="GLCNAC-BINDING PROTEIN A"/>
    <property type="match status" value="1"/>
</dbReference>
<proteinExistence type="predicted"/>
<dbReference type="GO" id="GO:0008061">
    <property type="term" value="F:chitin binding"/>
    <property type="evidence" value="ECO:0007669"/>
    <property type="project" value="UniProtKB-KW"/>
</dbReference>
<dbReference type="Gene3D" id="2.60.40.290">
    <property type="match status" value="1"/>
</dbReference>
<evidence type="ECO:0000259" key="7">
    <source>
        <dbReference type="PROSITE" id="PS51173"/>
    </source>
</evidence>
<dbReference type="GO" id="GO:0030247">
    <property type="term" value="F:polysaccharide binding"/>
    <property type="evidence" value="ECO:0007669"/>
    <property type="project" value="UniProtKB-UniRule"/>
</dbReference>
<keyword evidence="4" id="KW-0378">Hydrolase</keyword>
<dbReference type="Pfam" id="PF03067">
    <property type="entry name" value="LPMO_10"/>
    <property type="match status" value="1"/>
</dbReference>
<dbReference type="InterPro" id="IPR014756">
    <property type="entry name" value="Ig_E-set"/>
</dbReference>
<evidence type="ECO:0000256" key="1">
    <source>
        <dbReference type="ARBA" id="ARBA00022525"/>
    </source>
</evidence>
<evidence type="ECO:0000313" key="8">
    <source>
        <dbReference type="EMBL" id="MCX2802722.1"/>
    </source>
</evidence>
<keyword evidence="3" id="KW-0732">Signal</keyword>
<evidence type="ECO:0000256" key="5">
    <source>
        <dbReference type="ARBA" id="ARBA00023157"/>
    </source>
</evidence>
<keyword evidence="6" id="KW-0326">Glycosidase</keyword>
<dbReference type="Gene3D" id="2.70.50.50">
    <property type="entry name" value="chitin-binding protein cbp21"/>
    <property type="match status" value="1"/>
</dbReference>
<dbReference type="CDD" id="cd21177">
    <property type="entry name" value="LPMO_AA10"/>
    <property type="match status" value="1"/>
</dbReference>
<dbReference type="Gene3D" id="3.30.70.2150">
    <property type="match status" value="1"/>
</dbReference>
<name>A0AB35HYU9_MICTH</name>
<reference evidence="8" key="1">
    <citation type="submission" date="2022-11" db="EMBL/GenBank/DDBJ databases">
        <title>Chitin-degrading and fungicidal potential of chitinolytic bacterial strains from marine environment of the Pacific Ocean regions.</title>
        <authorList>
            <person name="Pentekhina I."/>
            <person name="Nedashkovskaya O."/>
            <person name="Seitkalieva A."/>
            <person name="Podvolotskaya A."/>
            <person name="Tekutyeva L."/>
            <person name="Balabanova L."/>
        </authorList>
    </citation>
    <scope>NUCLEOTIDE SEQUENCE</scope>
    <source>
        <strain evidence="8">KMM 6838</strain>
    </source>
</reference>
<dbReference type="PROSITE" id="PS51173">
    <property type="entry name" value="CBM2"/>
    <property type="match status" value="1"/>
</dbReference>
<dbReference type="Gene3D" id="2.60.40.10">
    <property type="entry name" value="Immunoglobulins"/>
    <property type="match status" value="1"/>
</dbReference>
<dbReference type="SUPFAM" id="SSF81296">
    <property type="entry name" value="E set domains"/>
    <property type="match status" value="1"/>
</dbReference>
<evidence type="ECO:0000256" key="4">
    <source>
        <dbReference type="ARBA" id="ARBA00022801"/>
    </source>
</evidence>
<comment type="caution">
    <text evidence="8">The sequence shown here is derived from an EMBL/GenBank/DDBJ whole genome shotgun (WGS) entry which is preliminary data.</text>
</comment>
<evidence type="ECO:0000256" key="6">
    <source>
        <dbReference type="ARBA" id="ARBA00023295"/>
    </source>
</evidence>
<dbReference type="GO" id="GO:0005975">
    <property type="term" value="P:carbohydrate metabolic process"/>
    <property type="evidence" value="ECO:0007669"/>
    <property type="project" value="InterPro"/>
</dbReference>
<gene>
    <name evidence="8" type="ORF">OQJ68_13085</name>
</gene>
<dbReference type="InterPro" id="IPR004302">
    <property type="entry name" value="Cellulose/chitin-bd_N"/>
</dbReference>
<organism evidence="8 9">
    <name type="scientific">Microbulbifer thermotolerans</name>
    <dbReference type="NCBI Taxonomy" id="252514"/>
    <lineage>
        <taxon>Bacteria</taxon>
        <taxon>Pseudomonadati</taxon>
        <taxon>Pseudomonadota</taxon>
        <taxon>Gammaproteobacteria</taxon>
        <taxon>Cellvibrionales</taxon>
        <taxon>Microbulbiferaceae</taxon>
        <taxon>Microbulbifer</taxon>
    </lineage>
</organism>
<accession>A0AB35HYU9</accession>
<dbReference type="Proteomes" id="UP001209730">
    <property type="component" value="Unassembled WGS sequence"/>
</dbReference>
<dbReference type="SMART" id="SM00637">
    <property type="entry name" value="CBD_II"/>
    <property type="match status" value="1"/>
</dbReference>
<dbReference type="Pfam" id="PF18416">
    <property type="entry name" value="GbpA_2"/>
    <property type="match status" value="1"/>
</dbReference>
<dbReference type="InterPro" id="IPR013783">
    <property type="entry name" value="Ig-like_fold"/>
</dbReference>
<dbReference type="AlphaFoldDB" id="A0AB35HYU9"/>
<dbReference type="InterPro" id="IPR018366">
    <property type="entry name" value="CBM2_CS"/>
</dbReference>
<evidence type="ECO:0000256" key="3">
    <source>
        <dbReference type="ARBA" id="ARBA00022729"/>
    </source>
</evidence>
<dbReference type="SUPFAM" id="SSF49384">
    <property type="entry name" value="Carbohydrate-binding domain"/>
    <property type="match status" value="1"/>
</dbReference>
<keyword evidence="2" id="KW-0147">Chitin-binding</keyword>
<evidence type="ECO:0000313" key="9">
    <source>
        <dbReference type="Proteomes" id="UP001209730"/>
    </source>
</evidence>
<dbReference type="InterPro" id="IPR041029">
    <property type="entry name" value="GbpA_2"/>
</dbReference>
<feature type="domain" description="CBM2" evidence="7">
    <location>
        <begin position="408"/>
        <end position="510"/>
    </location>
</feature>
<dbReference type="InterPro" id="IPR051024">
    <property type="entry name" value="GlcNAc_Chitin_IntDeg"/>
</dbReference>
<dbReference type="InterPro" id="IPR012291">
    <property type="entry name" value="CBM2_carb-bd_dom_sf"/>
</dbReference>
<evidence type="ECO:0000256" key="2">
    <source>
        <dbReference type="ARBA" id="ARBA00022669"/>
    </source>
</evidence>
<dbReference type="InterPro" id="IPR001919">
    <property type="entry name" value="CBD2"/>
</dbReference>
<dbReference type="Pfam" id="PF00553">
    <property type="entry name" value="CBM_2"/>
    <property type="match status" value="1"/>
</dbReference>